<dbReference type="SUPFAM" id="SSF57924">
    <property type="entry name" value="Inhibitor of apoptosis (IAP) repeat"/>
    <property type="match status" value="2"/>
</dbReference>
<dbReference type="Proteomes" id="UP000076420">
    <property type="component" value="Unassembled WGS sequence"/>
</dbReference>
<dbReference type="GO" id="GO:0005634">
    <property type="term" value="C:nucleus"/>
    <property type="evidence" value="ECO:0007669"/>
    <property type="project" value="TreeGrafter"/>
</dbReference>
<dbReference type="Gene3D" id="1.10.1170.10">
    <property type="entry name" value="Inhibitor Of Apoptosis Protein (2mihbC-IAP-1), Chain A"/>
    <property type="match status" value="2"/>
</dbReference>
<dbReference type="InterPro" id="IPR013083">
    <property type="entry name" value="Znf_RING/FYVE/PHD"/>
</dbReference>
<protein>
    <recommendedName>
        <fullName evidence="3">RING-type domain-containing protein</fullName>
    </recommendedName>
</protein>
<reference evidence="1" key="1">
    <citation type="submission" date="2020-05" db="UniProtKB">
        <authorList>
            <consortium name="EnsemblMetazoa"/>
        </authorList>
    </citation>
    <scope>IDENTIFICATION</scope>
    <source>
        <strain evidence="1">BB02</strain>
    </source>
</reference>
<dbReference type="GO" id="GO:0005737">
    <property type="term" value="C:cytoplasm"/>
    <property type="evidence" value="ECO:0007669"/>
    <property type="project" value="TreeGrafter"/>
</dbReference>
<dbReference type="PROSITE" id="PS50143">
    <property type="entry name" value="BIR_REPEAT_2"/>
    <property type="match status" value="2"/>
</dbReference>
<sequence length="310" mass="34962">MSITVVPDVSVLARIRSYVSYPRSANMSALALAAAGFEYVGNGNSVTVRCVECGLSMDIVKWMSEDDVQKLHRLSSPSCGFIDNQKKFNKVTKNCAAALSDEGASGESSGNGARATLSAVPRERQARFRYRSNMARMRTFETKRDIFPIDVKKMALCGLYATGEGDSVRCFMCGGGLKNWRRNDDPWIEHIRSYPNCKYVKDQIDKEFYNIVKHLSECFPWLKQITKPMVKQCMERMKAHTKETRTMMEENDRLGRKLRCRLCGVFLLGIEAVTFQPCGHFVVCSSCGRDIKSCVECGKKIESHITSYLC</sequence>
<dbReference type="InterPro" id="IPR001370">
    <property type="entry name" value="BIR_rpt"/>
</dbReference>
<dbReference type="PANTHER" id="PTHR10044:SF139">
    <property type="entry name" value="DEATH-ASSOCIATED INHIBITOR OF APOPTOSIS 2"/>
    <property type="match status" value="1"/>
</dbReference>
<accession>A0A182YTZ9</accession>
<evidence type="ECO:0008006" key="3">
    <source>
        <dbReference type="Google" id="ProtNLM"/>
    </source>
</evidence>
<evidence type="ECO:0000313" key="2">
    <source>
        <dbReference type="Proteomes" id="UP000076420"/>
    </source>
</evidence>
<dbReference type="Pfam" id="PF13920">
    <property type="entry name" value="zf-C3HC4_3"/>
    <property type="match status" value="1"/>
</dbReference>
<dbReference type="VEuPathDB" id="VectorBase:BGLAX_029140"/>
<dbReference type="AlphaFoldDB" id="A0A182YTZ9"/>
<dbReference type="GO" id="GO:0051726">
    <property type="term" value="P:regulation of cell cycle"/>
    <property type="evidence" value="ECO:0007669"/>
    <property type="project" value="TreeGrafter"/>
</dbReference>
<dbReference type="GO" id="GO:0043027">
    <property type="term" value="F:cysteine-type endopeptidase inhibitor activity involved in apoptotic process"/>
    <property type="evidence" value="ECO:0007669"/>
    <property type="project" value="TreeGrafter"/>
</dbReference>
<dbReference type="CDD" id="cd00022">
    <property type="entry name" value="BIR"/>
    <property type="match status" value="1"/>
</dbReference>
<dbReference type="PANTHER" id="PTHR10044">
    <property type="entry name" value="INHIBITOR OF APOPTOSIS"/>
    <property type="match status" value="1"/>
</dbReference>
<dbReference type="SMART" id="SM00238">
    <property type="entry name" value="BIR"/>
    <property type="match status" value="2"/>
</dbReference>
<dbReference type="Gene3D" id="3.30.40.10">
    <property type="entry name" value="Zinc/RING finger domain, C3HC4 (zinc finger)"/>
    <property type="match status" value="1"/>
</dbReference>
<dbReference type="EnsemblMetazoa" id="BGLB000142-RA">
    <property type="protein sequence ID" value="BGLB000142-PA"/>
    <property type="gene ID" value="BGLB000142"/>
</dbReference>
<proteinExistence type="predicted"/>
<dbReference type="VEuPathDB" id="VectorBase:BGLB000142"/>
<dbReference type="GO" id="GO:0043066">
    <property type="term" value="P:negative regulation of apoptotic process"/>
    <property type="evidence" value="ECO:0007669"/>
    <property type="project" value="TreeGrafter"/>
</dbReference>
<dbReference type="InterPro" id="IPR050784">
    <property type="entry name" value="IAP"/>
</dbReference>
<evidence type="ECO:0000313" key="1">
    <source>
        <dbReference type="EnsemblMetazoa" id="BGLB000142-PA"/>
    </source>
</evidence>
<organism evidence="1 2">
    <name type="scientific">Biomphalaria glabrata</name>
    <name type="common">Bloodfluke planorb</name>
    <name type="synonym">Freshwater snail</name>
    <dbReference type="NCBI Taxonomy" id="6526"/>
    <lineage>
        <taxon>Eukaryota</taxon>
        <taxon>Metazoa</taxon>
        <taxon>Spiralia</taxon>
        <taxon>Lophotrochozoa</taxon>
        <taxon>Mollusca</taxon>
        <taxon>Gastropoda</taxon>
        <taxon>Heterobranchia</taxon>
        <taxon>Euthyneura</taxon>
        <taxon>Panpulmonata</taxon>
        <taxon>Hygrophila</taxon>
        <taxon>Lymnaeoidea</taxon>
        <taxon>Planorbidae</taxon>
        <taxon>Biomphalaria</taxon>
    </lineage>
</organism>
<dbReference type="Pfam" id="PF00653">
    <property type="entry name" value="BIR"/>
    <property type="match status" value="2"/>
</dbReference>
<name>A0A182YTZ9_BIOGL</name>